<dbReference type="InterPro" id="IPR029001">
    <property type="entry name" value="ITPase-like_fam"/>
</dbReference>
<dbReference type="PANTHER" id="PTHR43213">
    <property type="entry name" value="BIFUNCTIONAL DTTP/UTP PYROPHOSPHATASE/METHYLTRANSFERASE PROTEIN-RELATED"/>
    <property type="match status" value="1"/>
</dbReference>
<evidence type="ECO:0000256" key="1">
    <source>
        <dbReference type="ARBA" id="ARBA00001968"/>
    </source>
</evidence>
<keyword evidence="4" id="KW-0963">Cytoplasm</keyword>
<reference evidence="5" key="1">
    <citation type="journal article" date="2014" name="Int. J. Syst. Evol. Microbiol.">
        <title>Complete genome of a new Firmicutes species belonging to the dominant human colonic microbiota ('Ruminococcus bicirculans') reveals two chromosomes and a selective capacity to utilize plant glucans.</title>
        <authorList>
            <consortium name="NISC Comparative Sequencing Program"/>
            <person name="Wegmann U."/>
            <person name="Louis P."/>
            <person name="Goesmann A."/>
            <person name="Henrissat B."/>
            <person name="Duncan S.H."/>
            <person name="Flint H.J."/>
        </authorList>
    </citation>
    <scope>NUCLEOTIDE SEQUENCE</scope>
    <source>
        <strain evidence="5">NBRC 108219</strain>
    </source>
</reference>
<dbReference type="SUPFAM" id="SSF52972">
    <property type="entry name" value="ITPase-like"/>
    <property type="match status" value="1"/>
</dbReference>
<comment type="cofactor">
    <cofactor evidence="1 4">
        <name>a divalent metal cation</name>
        <dbReference type="ChEBI" id="CHEBI:60240"/>
    </cofactor>
</comment>
<comment type="function">
    <text evidence="4">Nucleoside triphosphate pyrophosphatase. May have a dual role in cell division arrest and in preventing the incorporation of modified nucleotides into cellular nucleic acids.</text>
</comment>
<proteinExistence type="inferred from homology"/>
<evidence type="ECO:0000313" key="5">
    <source>
        <dbReference type="EMBL" id="GLQ24100.1"/>
    </source>
</evidence>
<sequence>MSAQLEQNRLILASGSAIRRDIMIGAGLDFEVIVKPIDEAAIKDAMLSDGARPREVADALAEAKALRVSRNELGLVIGADQVMVMDGALFDKPASIGAARDRLIAMRGQRHELVGSVVVAKDGAPVWRYVSETKLWMRDFSDEFLEDYLVREGDLVTKSVGAYRFEGPGAQLFSRVEGDFFSILGLSLLPLLQYLRDCGAIAA</sequence>
<comment type="subcellular location">
    <subcellularLocation>
        <location evidence="4">Cytoplasm</location>
    </subcellularLocation>
</comment>
<dbReference type="EC" id="3.6.1.9" evidence="4"/>
<comment type="similarity">
    <text evidence="4">Belongs to the Maf family.</text>
</comment>
<keyword evidence="2 4" id="KW-0378">Hydrolase</keyword>
<dbReference type="Proteomes" id="UP001161391">
    <property type="component" value="Unassembled WGS sequence"/>
</dbReference>
<dbReference type="RefSeq" id="WP_284390186.1">
    <property type="nucleotide sequence ID" value="NZ_BSNK01000002.1"/>
</dbReference>
<comment type="caution">
    <text evidence="4">Lacks conserved residue(s) required for the propagation of feature annotation.</text>
</comment>
<evidence type="ECO:0000256" key="3">
    <source>
        <dbReference type="ARBA" id="ARBA00023080"/>
    </source>
</evidence>
<dbReference type="Pfam" id="PF02545">
    <property type="entry name" value="Maf"/>
    <property type="match status" value="1"/>
</dbReference>
<organism evidence="5 6">
    <name type="scientific">Algimonas ampicilliniresistens</name>
    <dbReference type="NCBI Taxonomy" id="1298735"/>
    <lineage>
        <taxon>Bacteria</taxon>
        <taxon>Pseudomonadati</taxon>
        <taxon>Pseudomonadota</taxon>
        <taxon>Alphaproteobacteria</taxon>
        <taxon>Maricaulales</taxon>
        <taxon>Robiginitomaculaceae</taxon>
        <taxon>Algimonas</taxon>
    </lineage>
</organism>
<comment type="catalytic activity">
    <reaction evidence="4">
        <text>a 2'-deoxyribonucleoside 5'-triphosphate + H2O = a 2'-deoxyribonucleoside 5'-phosphate + diphosphate + H(+)</text>
        <dbReference type="Rhea" id="RHEA:44644"/>
        <dbReference type="ChEBI" id="CHEBI:15377"/>
        <dbReference type="ChEBI" id="CHEBI:15378"/>
        <dbReference type="ChEBI" id="CHEBI:33019"/>
        <dbReference type="ChEBI" id="CHEBI:61560"/>
        <dbReference type="ChEBI" id="CHEBI:65317"/>
        <dbReference type="EC" id="3.6.1.9"/>
    </reaction>
</comment>
<dbReference type="EMBL" id="BSNK01000002">
    <property type="protein sequence ID" value="GLQ24100.1"/>
    <property type="molecule type" value="Genomic_DNA"/>
</dbReference>
<dbReference type="Gene3D" id="3.90.950.10">
    <property type="match status" value="1"/>
</dbReference>
<comment type="caution">
    <text evidence="5">The sequence shown here is derived from an EMBL/GenBank/DDBJ whole genome shotgun (WGS) entry which is preliminary data.</text>
</comment>
<evidence type="ECO:0000256" key="2">
    <source>
        <dbReference type="ARBA" id="ARBA00022801"/>
    </source>
</evidence>
<accession>A0ABQ5VAL8</accession>
<reference evidence="5" key="2">
    <citation type="submission" date="2023-01" db="EMBL/GenBank/DDBJ databases">
        <title>Draft genome sequence of Algimonas ampicilliniresistens strain NBRC 108219.</title>
        <authorList>
            <person name="Sun Q."/>
            <person name="Mori K."/>
        </authorList>
    </citation>
    <scope>NUCLEOTIDE SEQUENCE</scope>
    <source>
        <strain evidence="5">NBRC 108219</strain>
    </source>
</reference>
<comment type="catalytic activity">
    <reaction evidence="4">
        <text>a ribonucleoside 5'-triphosphate + H2O = a ribonucleoside 5'-phosphate + diphosphate + H(+)</text>
        <dbReference type="Rhea" id="RHEA:23996"/>
        <dbReference type="ChEBI" id="CHEBI:15377"/>
        <dbReference type="ChEBI" id="CHEBI:15378"/>
        <dbReference type="ChEBI" id="CHEBI:33019"/>
        <dbReference type="ChEBI" id="CHEBI:58043"/>
        <dbReference type="ChEBI" id="CHEBI:61557"/>
        <dbReference type="EC" id="3.6.1.9"/>
    </reaction>
</comment>
<protein>
    <recommendedName>
        <fullName evidence="4">Nucleoside triphosphate pyrophosphatase</fullName>
        <ecNumber evidence="4">3.6.1.9</ecNumber>
    </recommendedName>
    <alternativeName>
        <fullName evidence="4">Nucleotide pyrophosphatase</fullName>
        <shortName evidence="4">Nucleotide PPase</shortName>
    </alternativeName>
</protein>
<dbReference type="HAMAP" id="MF_00528">
    <property type="entry name" value="Maf"/>
    <property type="match status" value="1"/>
</dbReference>
<name>A0ABQ5VAL8_9PROT</name>
<gene>
    <name evidence="5" type="ORF">GCM10007853_19740</name>
</gene>
<keyword evidence="3 4" id="KW-0546">Nucleotide metabolism</keyword>
<feature type="active site" description="Proton acceptor" evidence="4">
    <location>
        <position position="80"/>
    </location>
</feature>
<dbReference type="PIRSF" id="PIRSF006305">
    <property type="entry name" value="Maf"/>
    <property type="match status" value="1"/>
</dbReference>
<evidence type="ECO:0000256" key="4">
    <source>
        <dbReference type="HAMAP-Rule" id="MF_00528"/>
    </source>
</evidence>
<dbReference type="PANTHER" id="PTHR43213:SF5">
    <property type="entry name" value="BIFUNCTIONAL DTTP_UTP PYROPHOSPHATASE_METHYLTRANSFERASE PROTEIN-RELATED"/>
    <property type="match status" value="1"/>
</dbReference>
<keyword evidence="6" id="KW-1185">Reference proteome</keyword>
<dbReference type="InterPro" id="IPR003697">
    <property type="entry name" value="Maf-like"/>
</dbReference>
<evidence type="ECO:0000313" key="6">
    <source>
        <dbReference type="Proteomes" id="UP001161391"/>
    </source>
</evidence>